<dbReference type="Pfam" id="PF13473">
    <property type="entry name" value="Cupredoxin_1"/>
    <property type="match status" value="1"/>
</dbReference>
<sequence length="132" mass="14502">MLLLRRSRLSGALITAPLVALSLMTLCATSGQAEAGALPTYRLTLVDGRLDPVELEVVAGQRFKIELHNAGSTPVEFESRRLRQEKVMGPGVHSFVVVHPLKPGRYDYFDEFHLPDAQGVIIAREASEEAHP</sequence>
<feature type="domain" description="EfeO-type cupredoxin-like" evidence="2">
    <location>
        <begin position="20"/>
        <end position="123"/>
    </location>
</feature>
<evidence type="ECO:0000313" key="3">
    <source>
        <dbReference type="EMBL" id="XBO72521.1"/>
    </source>
</evidence>
<protein>
    <submittedName>
        <fullName evidence="3">Cupredoxin domain-containing protein</fullName>
    </submittedName>
</protein>
<proteinExistence type="predicted"/>
<evidence type="ECO:0000256" key="1">
    <source>
        <dbReference type="SAM" id="SignalP"/>
    </source>
</evidence>
<dbReference type="RefSeq" id="WP_231498632.1">
    <property type="nucleotide sequence ID" value="NZ_CP098827.1"/>
</dbReference>
<dbReference type="AlphaFoldDB" id="A0AAU7KLC7"/>
<gene>
    <name evidence="3" type="ORF">NFG58_07415</name>
</gene>
<evidence type="ECO:0000259" key="2">
    <source>
        <dbReference type="Pfam" id="PF13473"/>
    </source>
</evidence>
<dbReference type="SUPFAM" id="SSF49503">
    <property type="entry name" value="Cupredoxins"/>
    <property type="match status" value="1"/>
</dbReference>
<accession>A0AAU7KLC7</accession>
<dbReference type="EMBL" id="CP098827">
    <property type="protein sequence ID" value="XBO72521.1"/>
    <property type="molecule type" value="Genomic_DNA"/>
</dbReference>
<reference evidence="3" key="1">
    <citation type="submission" date="2022-06" db="EMBL/GenBank/DDBJ databases">
        <title>A novel DMS-producing enzyme.</title>
        <authorList>
            <person name="Zhang Y."/>
        </authorList>
    </citation>
    <scope>NUCLEOTIDE SEQUENCE</scope>
    <source>
        <strain evidence="3">RT37</strain>
    </source>
</reference>
<organism evidence="3">
    <name type="scientific">Halomonas sp. RT37</name>
    <dbReference type="NCBI Taxonomy" id="2950872"/>
    <lineage>
        <taxon>Bacteria</taxon>
        <taxon>Pseudomonadati</taxon>
        <taxon>Pseudomonadota</taxon>
        <taxon>Gammaproteobacteria</taxon>
        <taxon>Oceanospirillales</taxon>
        <taxon>Halomonadaceae</taxon>
        <taxon>Halomonas</taxon>
    </lineage>
</organism>
<feature type="signal peptide" evidence="1">
    <location>
        <begin position="1"/>
        <end position="35"/>
    </location>
</feature>
<keyword evidence="1" id="KW-0732">Signal</keyword>
<dbReference type="Gene3D" id="2.60.40.420">
    <property type="entry name" value="Cupredoxins - blue copper proteins"/>
    <property type="match status" value="1"/>
</dbReference>
<dbReference type="InterPro" id="IPR008972">
    <property type="entry name" value="Cupredoxin"/>
</dbReference>
<feature type="chain" id="PRO_5043907786" evidence="1">
    <location>
        <begin position="36"/>
        <end position="132"/>
    </location>
</feature>
<name>A0AAU7KLC7_9GAMM</name>
<dbReference type="InterPro" id="IPR028096">
    <property type="entry name" value="EfeO_Cupredoxin"/>
</dbReference>